<dbReference type="AlphaFoldDB" id="A0A4Q9FV95"/>
<evidence type="ECO:0000313" key="1">
    <source>
        <dbReference type="EMBL" id="TBN36790.1"/>
    </source>
</evidence>
<dbReference type="OrthoDB" id="8353704at2"/>
<gene>
    <name evidence="1" type="ORF">EYE42_15340</name>
</gene>
<dbReference type="InterPro" id="IPR024524">
    <property type="entry name" value="DUF3800"/>
</dbReference>
<dbReference type="EMBL" id="SISK01000016">
    <property type="protein sequence ID" value="TBN36790.1"/>
    <property type="molecule type" value="Genomic_DNA"/>
</dbReference>
<dbReference type="Pfam" id="PF12686">
    <property type="entry name" value="DUF3800"/>
    <property type="match status" value="1"/>
</dbReference>
<proteinExistence type="predicted"/>
<accession>A0A4Q9FV95</accession>
<organism evidence="1 2">
    <name type="scientific">Paracoccus subflavus</name>
    <dbReference type="NCBI Taxonomy" id="2528244"/>
    <lineage>
        <taxon>Bacteria</taxon>
        <taxon>Pseudomonadati</taxon>
        <taxon>Pseudomonadota</taxon>
        <taxon>Alphaproteobacteria</taxon>
        <taxon>Rhodobacterales</taxon>
        <taxon>Paracoccaceae</taxon>
        <taxon>Paracoccus</taxon>
    </lineage>
</organism>
<dbReference type="Proteomes" id="UP000293520">
    <property type="component" value="Unassembled WGS sequence"/>
</dbReference>
<reference evidence="1 2" key="1">
    <citation type="submission" date="2019-02" db="EMBL/GenBank/DDBJ databases">
        <title>Paracoccus subflavus sp. nov., isolated from marine sediment of the Pacific Ocean.</title>
        <authorList>
            <person name="Zhang G."/>
        </authorList>
    </citation>
    <scope>NUCLEOTIDE SEQUENCE [LARGE SCALE GENOMIC DNA]</scope>
    <source>
        <strain evidence="1 2">GY0581</strain>
    </source>
</reference>
<protein>
    <submittedName>
        <fullName evidence="1">DUF3800 domain-containing protein</fullName>
    </submittedName>
</protein>
<sequence length="235" mass="27008">MFVDVYIDESSQTQCRYLMLGGVVIRTDAAPEAAAKLIESRSPELAHGEMKWGKVSRSKMAAYTRLVDCFFDDPSFVSAQFHSLVVDTSKVNHRAYNDGSSEVGFNKEIYQLASKFARLYGSAYFYVYLDQRNTNQTPEDLRLILNRGRRKAGDRRDWPYRRCQFRNSKTTPLLWVSDIFAGAIAFHLNGHRTKQDASPARSELSDYILYRSGVRNPKIDTAKAGKFTIWHRQLR</sequence>
<name>A0A4Q9FV95_9RHOB</name>
<comment type="caution">
    <text evidence="1">The sequence shown here is derived from an EMBL/GenBank/DDBJ whole genome shotgun (WGS) entry which is preliminary data.</text>
</comment>
<evidence type="ECO:0000313" key="2">
    <source>
        <dbReference type="Proteomes" id="UP000293520"/>
    </source>
</evidence>
<dbReference type="RefSeq" id="WP_130992187.1">
    <property type="nucleotide sequence ID" value="NZ_SISK01000016.1"/>
</dbReference>
<keyword evidence="2" id="KW-1185">Reference proteome</keyword>